<dbReference type="SUPFAM" id="SSF55785">
    <property type="entry name" value="PYP-like sensor domain (PAS domain)"/>
    <property type="match status" value="1"/>
</dbReference>
<evidence type="ECO:0000259" key="1">
    <source>
        <dbReference type="PROSITE" id="PS50112"/>
    </source>
</evidence>
<dbReference type="SMART" id="SM00091">
    <property type="entry name" value="PAS"/>
    <property type="match status" value="1"/>
</dbReference>
<dbReference type="InterPro" id="IPR000014">
    <property type="entry name" value="PAS"/>
</dbReference>
<reference evidence="2" key="1">
    <citation type="journal article" date="2020" name="mSystems">
        <title>Genome- and Community-Level Interaction Insights into Carbon Utilization and Element Cycling Functions of Hydrothermarchaeota in Hydrothermal Sediment.</title>
        <authorList>
            <person name="Zhou Z."/>
            <person name="Liu Y."/>
            <person name="Xu W."/>
            <person name="Pan J."/>
            <person name="Luo Z.H."/>
            <person name="Li M."/>
        </authorList>
    </citation>
    <scope>NUCLEOTIDE SEQUENCE [LARGE SCALE GENOMIC DNA]</scope>
    <source>
        <strain evidence="2">SpSt-961</strain>
    </source>
</reference>
<dbReference type="InterPro" id="IPR035965">
    <property type="entry name" value="PAS-like_dom_sf"/>
</dbReference>
<dbReference type="AlphaFoldDB" id="A0A7V3RG59"/>
<dbReference type="Pfam" id="PF13426">
    <property type="entry name" value="PAS_9"/>
    <property type="match status" value="1"/>
</dbReference>
<name>A0A7V3RG59_UNCW3</name>
<dbReference type="EMBL" id="DTOZ01000038">
    <property type="protein sequence ID" value="HGE77600.1"/>
    <property type="molecule type" value="Genomic_DNA"/>
</dbReference>
<organism evidence="2">
    <name type="scientific">candidate division WOR-3 bacterium</name>
    <dbReference type="NCBI Taxonomy" id="2052148"/>
    <lineage>
        <taxon>Bacteria</taxon>
        <taxon>Bacteria division WOR-3</taxon>
    </lineage>
</organism>
<proteinExistence type="predicted"/>
<gene>
    <name evidence="2" type="ORF">ENX68_01200</name>
</gene>
<accession>A0A7V3RG59</accession>
<sequence length="112" mass="13372">MFENSPQGFIVLDDQGRIIDVNRKLCEWLGYRREEMIGKDHIMYPFLTRMEKIIAMRKFIQRLSGKYVKPYKLEFIAKNGNVFLKEVDARTIKDENKNVVMIIVMVTELRKQ</sequence>
<dbReference type="Gene3D" id="3.30.450.20">
    <property type="entry name" value="PAS domain"/>
    <property type="match status" value="1"/>
</dbReference>
<protein>
    <submittedName>
        <fullName evidence="2">PAS domain S-box protein</fullName>
    </submittedName>
</protein>
<dbReference type="CDD" id="cd00130">
    <property type="entry name" value="PAS"/>
    <property type="match status" value="1"/>
</dbReference>
<evidence type="ECO:0000313" key="2">
    <source>
        <dbReference type="EMBL" id="HGE77600.1"/>
    </source>
</evidence>
<dbReference type="PROSITE" id="PS50112">
    <property type="entry name" value="PAS"/>
    <property type="match status" value="1"/>
</dbReference>
<comment type="caution">
    <text evidence="2">The sequence shown here is derived from an EMBL/GenBank/DDBJ whole genome shotgun (WGS) entry which is preliminary data.</text>
</comment>
<feature type="domain" description="PAS" evidence="1">
    <location>
        <begin position="1"/>
        <end position="43"/>
    </location>
</feature>
<dbReference type="NCBIfam" id="TIGR00229">
    <property type="entry name" value="sensory_box"/>
    <property type="match status" value="1"/>
</dbReference>